<reference evidence="3" key="1">
    <citation type="journal article" date="2014" name="Int. J. Syst. Evol. Microbiol.">
        <title>Complete genome sequence of Corynebacterium casei LMG S-19264T (=DSM 44701T), isolated from a smear-ripened cheese.</title>
        <authorList>
            <consortium name="US DOE Joint Genome Institute (JGI-PGF)"/>
            <person name="Walter F."/>
            <person name="Albersmeier A."/>
            <person name="Kalinowski J."/>
            <person name="Ruckert C."/>
        </authorList>
    </citation>
    <scope>NUCLEOTIDE SEQUENCE</scope>
    <source>
        <strain evidence="3">KCTC 12870</strain>
    </source>
</reference>
<protein>
    <recommendedName>
        <fullName evidence="2">HPt domain-containing protein</fullName>
    </recommendedName>
</protein>
<evidence type="ECO:0000313" key="4">
    <source>
        <dbReference type="Proteomes" id="UP000642829"/>
    </source>
</evidence>
<gene>
    <name evidence="3" type="ORF">GCM10007047_08400</name>
</gene>
<dbReference type="PROSITE" id="PS50894">
    <property type="entry name" value="HPT"/>
    <property type="match status" value="1"/>
</dbReference>
<accession>A0A8J3D9Y6</accession>
<name>A0A8J3D9Y6_9BACT</name>
<feature type="domain" description="HPt" evidence="2">
    <location>
        <begin position="33"/>
        <end position="128"/>
    </location>
</feature>
<organism evidence="3 4">
    <name type="scientific">Cerasicoccus arenae</name>
    <dbReference type="NCBI Taxonomy" id="424488"/>
    <lineage>
        <taxon>Bacteria</taxon>
        <taxon>Pseudomonadati</taxon>
        <taxon>Verrucomicrobiota</taxon>
        <taxon>Opitutia</taxon>
        <taxon>Puniceicoccales</taxon>
        <taxon>Cerasicoccaceae</taxon>
        <taxon>Cerasicoccus</taxon>
    </lineage>
</organism>
<dbReference type="SUPFAM" id="SSF47226">
    <property type="entry name" value="Histidine-containing phosphotransfer domain, HPT domain"/>
    <property type="match status" value="1"/>
</dbReference>
<proteinExistence type="predicted"/>
<evidence type="ECO:0000313" key="3">
    <source>
        <dbReference type="EMBL" id="GHB95097.1"/>
    </source>
</evidence>
<dbReference type="Gene3D" id="1.20.120.160">
    <property type="entry name" value="HPT domain"/>
    <property type="match status" value="1"/>
</dbReference>
<dbReference type="Proteomes" id="UP000642829">
    <property type="component" value="Unassembled WGS sequence"/>
</dbReference>
<dbReference type="EMBL" id="BMXG01000004">
    <property type="protein sequence ID" value="GHB95097.1"/>
    <property type="molecule type" value="Genomic_DNA"/>
</dbReference>
<sequence>MPDSDEFASPRCVQILDENYLQHWEASVGSAMMPHFIDELMNTFEHSYAEQVVKIDLACQQENTEVLISLVHYVKGSLGNLGLARAAAYARQAETELRIGKFQRFSVFSAKLDYHKTQGLKALKARYD</sequence>
<dbReference type="Pfam" id="PF01627">
    <property type="entry name" value="Hpt"/>
    <property type="match status" value="1"/>
</dbReference>
<keyword evidence="1" id="KW-0597">Phosphoprotein</keyword>
<reference evidence="3" key="2">
    <citation type="submission" date="2020-09" db="EMBL/GenBank/DDBJ databases">
        <authorList>
            <person name="Sun Q."/>
            <person name="Kim S."/>
        </authorList>
    </citation>
    <scope>NUCLEOTIDE SEQUENCE</scope>
    <source>
        <strain evidence="3">KCTC 12870</strain>
    </source>
</reference>
<evidence type="ECO:0000256" key="1">
    <source>
        <dbReference type="PROSITE-ProRule" id="PRU00110"/>
    </source>
</evidence>
<evidence type="ECO:0000259" key="2">
    <source>
        <dbReference type="PROSITE" id="PS50894"/>
    </source>
</evidence>
<dbReference type="GO" id="GO:0004672">
    <property type="term" value="F:protein kinase activity"/>
    <property type="evidence" value="ECO:0007669"/>
    <property type="project" value="UniProtKB-ARBA"/>
</dbReference>
<dbReference type="InterPro" id="IPR036641">
    <property type="entry name" value="HPT_dom_sf"/>
</dbReference>
<dbReference type="GO" id="GO:0000160">
    <property type="term" value="P:phosphorelay signal transduction system"/>
    <property type="evidence" value="ECO:0007669"/>
    <property type="project" value="InterPro"/>
</dbReference>
<feature type="modified residue" description="Phosphohistidine" evidence="1">
    <location>
        <position position="72"/>
    </location>
</feature>
<dbReference type="InterPro" id="IPR008207">
    <property type="entry name" value="Sig_transdc_His_kin_Hpt_dom"/>
</dbReference>
<comment type="caution">
    <text evidence="3">The sequence shown here is derived from an EMBL/GenBank/DDBJ whole genome shotgun (WGS) entry which is preliminary data.</text>
</comment>
<dbReference type="RefSeq" id="WP_378080737.1">
    <property type="nucleotide sequence ID" value="NZ_JBHLZG010000026.1"/>
</dbReference>
<dbReference type="AlphaFoldDB" id="A0A8J3D9Y6"/>
<keyword evidence="4" id="KW-1185">Reference proteome</keyword>